<dbReference type="InterPro" id="IPR027417">
    <property type="entry name" value="P-loop_NTPase"/>
</dbReference>
<evidence type="ECO:0000256" key="9">
    <source>
        <dbReference type="HAMAP-Rule" id="MF_00027"/>
    </source>
</evidence>
<dbReference type="Proteomes" id="UP000199648">
    <property type="component" value="Unassembled WGS sequence"/>
</dbReference>
<dbReference type="InterPro" id="IPR004484">
    <property type="entry name" value="CbiA/CobB_synth"/>
</dbReference>
<evidence type="ECO:0000256" key="6">
    <source>
        <dbReference type="ARBA" id="ARBA00022840"/>
    </source>
</evidence>
<dbReference type="SUPFAM" id="SSF52317">
    <property type="entry name" value="Class I glutamine amidotransferase-like"/>
    <property type="match status" value="1"/>
</dbReference>
<evidence type="ECO:0000313" key="13">
    <source>
        <dbReference type="Proteomes" id="UP000199648"/>
    </source>
</evidence>
<comment type="pathway">
    <text evidence="9">Cofactor biosynthesis; adenosylcobalamin biosynthesis; cob(II)yrinate a,c-diamide from sirohydrochlorin (anaerobic route): step 10/10.</text>
</comment>
<feature type="site" description="Increases nucleophilicity of active site Cys" evidence="9">
    <location>
        <position position="431"/>
    </location>
</feature>
<comment type="similarity">
    <text evidence="9">Belongs to the CobB/CbiA family.</text>
</comment>
<dbReference type="HAMAP" id="MF_00027">
    <property type="entry name" value="CobB_CbiA"/>
    <property type="match status" value="1"/>
</dbReference>
<dbReference type="OrthoDB" id="9764035at2"/>
<gene>
    <name evidence="9" type="primary">cbiA</name>
    <name evidence="12" type="ORF">SAMN03097708_01930</name>
</gene>
<dbReference type="NCBIfam" id="TIGR00379">
    <property type="entry name" value="cobB"/>
    <property type="match status" value="1"/>
</dbReference>
<keyword evidence="5 9" id="KW-0547">Nucleotide-binding</keyword>
<evidence type="ECO:0000256" key="1">
    <source>
        <dbReference type="ARBA" id="ARBA00001946"/>
    </source>
</evidence>
<dbReference type="InterPro" id="IPR002586">
    <property type="entry name" value="CobQ/CobB/MinD/ParA_Nub-bd_dom"/>
</dbReference>
<reference evidence="12 13" key="1">
    <citation type="submission" date="2016-10" db="EMBL/GenBank/DDBJ databases">
        <authorList>
            <person name="de Groot N.N."/>
        </authorList>
    </citation>
    <scope>NUCLEOTIDE SEQUENCE [LARGE SCALE GENOMIC DNA]</scope>
    <source>
        <strain evidence="12 13">HLD2</strain>
    </source>
</reference>
<name>A0A1G5QDN7_9GAMM</name>
<dbReference type="PANTHER" id="PTHR43873:SF1">
    <property type="entry name" value="COBYRINATE A,C-DIAMIDE SYNTHASE"/>
    <property type="match status" value="1"/>
</dbReference>
<dbReference type="PROSITE" id="PS51274">
    <property type="entry name" value="GATASE_COBBQ"/>
    <property type="match status" value="1"/>
</dbReference>
<feature type="domain" description="CobQ/CobB/MinD/ParA nucleotide binding" evidence="10">
    <location>
        <begin position="13"/>
        <end position="187"/>
    </location>
</feature>
<dbReference type="Pfam" id="PF01656">
    <property type="entry name" value="CbiA"/>
    <property type="match status" value="1"/>
</dbReference>
<dbReference type="GO" id="GO:0005524">
    <property type="term" value="F:ATP binding"/>
    <property type="evidence" value="ECO:0007669"/>
    <property type="project" value="UniProtKB-UniRule"/>
</dbReference>
<comment type="miscellaneous">
    <text evidence="9">The a and c carboxylates of cobyrinate are activated for nucleophilic attack via formation of a phosphorylated intermediate by ATP. CbiA catalyzes first the amidation of the c-carboxylate, and then that of the a-carboxylate.</text>
</comment>
<dbReference type="AlphaFoldDB" id="A0A1G5QDN7"/>
<evidence type="ECO:0000256" key="8">
    <source>
        <dbReference type="ARBA" id="ARBA00022962"/>
    </source>
</evidence>
<feature type="active site" description="Nucleophile" evidence="9">
    <location>
        <position position="328"/>
    </location>
</feature>
<dbReference type="RefSeq" id="WP_092995987.1">
    <property type="nucleotide sequence ID" value="NZ_FMWD01000005.1"/>
</dbReference>
<evidence type="ECO:0000313" key="12">
    <source>
        <dbReference type="EMBL" id="SCZ59807.1"/>
    </source>
</evidence>
<comment type="similarity">
    <text evidence="2">Belongs to the CobB/CobQ family. CobQ subfamily.</text>
</comment>
<dbReference type="EMBL" id="FMWD01000005">
    <property type="protein sequence ID" value="SCZ59807.1"/>
    <property type="molecule type" value="Genomic_DNA"/>
</dbReference>
<dbReference type="NCBIfam" id="NF002204">
    <property type="entry name" value="PRK01077.1"/>
    <property type="match status" value="1"/>
</dbReference>
<accession>A0A1G5QDN7</accession>
<organism evidence="12 13">
    <name type="scientific">Thiohalomonas denitrificans</name>
    <dbReference type="NCBI Taxonomy" id="415747"/>
    <lineage>
        <taxon>Bacteria</taxon>
        <taxon>Pseudomonadati</taxon>
        <taxon>Pseudomonadota</taxon>
        <taxon>Gammaproteobacteria</taxon>
        <taxon>Thiohalomonadales</taxon>
        <taxon>Thiohalomonadaceae</taxon>
        <taxon>Thiohalomonas</taxon>
    </lineage>
</organism>
<feature type="domain" description="CobB/CobQ-like glutamine amidotransferase" evidence="11">
    <location>
        <begin position="246"/>
        <end position="432"/>
    </location>
</feature>
<evidence type="ECO:0000256" key="7">
    <source>
        <dbReference type="ARBA" id="ARBA00022842"/>
    </source>
</evidence>
<dbReference type="CDD" id="cd03130">
    <property type="entry name" value="GATase1_CobB"/>
    <property type="match status" value="1"/>
</dbReference>
<dbReference type="SUPFAM" id="SSF52540">
    <property type="entry name" value="P-loop containing nucleoside triphosphate hydrolases"/>
    <property type="match status" value="1"/>
</dbReference>
<dbReference type="PANTHER" id="PTHR43873">
    <property type="entry name" value="COBYRINATE A,C-DIAMIDE SYNTHASE"/>
    <property type="match status" value="1"/>
</dbReference>
<dbReference type="GO" id="GO:0042242">
    <property type="term" value="F:cobyrinic acid a,c-diamide synthase activity"/>
    <property type="evidence" value="ECO:0007669"/>
    <property type="project" value="UniProtKB-UniRule"/>
</dbReference>
<dbReference type="UniPathway" id="UPA00148">
    <property type="reaction ID" value="UER00231"/>
</dbReference>
<comment type="domain">
    <text evidence="9">Comprises of two domains. The C-terminal domain contains the binding site for glutamine and catalyzes the hydrolysis of this substrate to glutamate and ammonia. The N-terminal domain is anticipated to bind ATP and cobyrinate and catalyzes the ultimate synthesis of the diamide product. The ammonia produced via the glutaminase domain is probably translocated to the adjacent domain via a molecular tunnel, where it reacts with an activated intermediate.</text>
</comment>
<keyword evidence="7 9" id="KW-0460">Magnesium</keyword>
<dbReference type="Gene3D" id="3.40.50.300">
    <property type="entry name" value="P-loop containing nucleotide triphosphate hydrolases"/>
    <property type="match status" value="1"/>
</dbReference>
<dbReference type="EC" id="6.3.5.11" evidence="9"/>
<keyword evidence="3 9" id="KW-0169">Cobalamin biosynthesis</keyword>
<evidence type="ECO:0000259" key="11">
    <source>
        <dbReference type="Pfam" id="PF07685"/>
    </source>
</evidence>
<evidence type="ECO:0000256" key="2">
    <source>
        <dbReference type="ARBA" id="ARBA00006205"/>
    </source>
</evidence>
<keyword evidence="8 9" id="KW-0315">Glutamine amidotransferase</keyword>
<keyword evidence="6 9" id="KW-0067">ATP-binding</keyword>
<protein>
    <recommendedName>
        <fullName evidence="9">Cobyrinate a,c-diamide synthase</fullName>
        <ecNumber evidence="9">6.3.5.11</ecNumber>
    </recommendedName>
    <alternativeName>
        <fullName evidence="9">Cobyrinic acid a,c-diamide synthetase</fullName>
    </alternativeName>
</protein>
<evidence type="ECO:0000259" key="10">
    <source>
        <dbReference type="Pfam" id="PF01656"/>
    </source>
</evidence>
<keyword evidence="4 9" id="KW-0436">Ligase</keyword>
<comment type="function">
    <text evidence="9">Catalyzes the ATP-dependent amidation of the two carboxylate groups at positions a and c of cobyrinate, using either L-glutamine or ammonia as the nitrogen source.</text>
</comment>
<comment type="cofactor">
    <cofactor evidence="1 9">
        <name>Mg(2+)</name>
        <dbReference type="ChEBI" id="CHEBI:18420"/>
    </cofactor>
</comment>
<keyword evidence="13" id="KW-1185">Reference proteome</keyword>
<evidence type="ECO:0000256" key="3">
    <source>
        <dbReference type="ARBA" id="ARBA00022573"/>
    </source>
</evidence>
<dbReference type="Gene3D" id="3.40.50.880">
    <property type="match status" value="1"/>
</dbReference>
<dbReference type="STRING" id="415747.SAMN03097708_01930"/>
<comment type="catalytic activity">
    <reaction evidence="9">
        <text>cob(II)yrinate + 2 L-glutamine + 2 ATP + 2 H2O = cob(II)yrinate a,c diamide + 2 L-glutamate + 2 ADP + 2 phosphate + 2 H(+)</text>
        <dbReference type="Rhea" id="RHEA:26289"/>
        <dbReference type="ChEBI" id="CHEBI:15377"/>
        <dbReference type="ChEBI" id="CHEBI:15378"/>
        <dbReference type="ChEBI" id="CHEBI:29985"/>
        <dbReference type="ChEBI" id="CHEBI:30616"/>
        <dbReference type="ChEBI" id="CHEBI:43474"/>
        <dbReference type="ChEBI" id="CHEBI:58359"/>
        <dbReference type="ChEBI" id="CHEBI:58537"/>
        <dbReference type="ChEBI" id="CHEBI:58894"/>
        <dbReference type="ChEBI" id="CHEBI:456216"/>
        <dbReference type="EC" id="6.3.5.11"/>
    </reaction>
</comment>
<dbReference type="Pfam" id="PF07685">
    <property type="entry name" value="GATase_3"/>
    <property type="match status" value="1"/>
</dbReference>
<proteinExistence type="inferred from homology"/>
<dbReference type="InterPro" id="IPR011698">
    <property type="entry name" value="GATase_3"/>
</dbReference>
<sequence length="462" mass="50519">MAHLLIGAPSKSSGKTTLTLGLCAALARRGLVVQPFKKGPDYIDPMWLGRAAGRPCYTLDFNTMDRKEILGTFRSYSEPATISLVEGNMGLYDSLDVAGAHSNAALAALLGAPVLLVVNVKGATRSIVPLIRGFLEFEPKVHFAGILLNNVAGDRHEKRLREVIGHYLDIPVVGAVHRDPALAIDERHLGLVPSNEASTADRILARIADRVEQQVDLGLLLALAEQGTLPPGPVLPRPGIPKPDVRIGVAKDGAFGFYYPRDLERLREAGAALVPFSPVRDSVLPQVDGLFIGGGFPETHLAELSANQSMRDAIRDAIEADMPVYAECGGLMYLCRSIRWRGEAAEMAGVMPADAVMHEKPVGRGYVRLQTTGRERWPNAPAALHAHEFHYSSLENLAPGLTYAYEVTRGAGIDGHHDGFVYRNLLANYVHLQDVEEHHWTRRFVDFIRGVKTKRETTENTE</sequence>
<dbReference type="GO" id="GO:0009236">
    <property type="term" value="P:cobalamin biosynthetic process"/>
    <property type="evidence" value="ECO:0007669"/>
    <property type="project" value="UniProtKB-UniRule"/>
</dbReference>
<evidence type="ECO:0000256" key="5">
    <source>
        <dbReference type="ARBA" id="ARBA00022741"/>
    </source>
</evidence>
<evidence type="ECO:0000256" key="4">
    <source>
        <dbReference type="ARBA" id="ARBA00022598"/>
    </source>
</evidence>
<dbReference type="InterPro" id="IPR029062">
    <property type="entry name" value="Class_I_gatase-like"/>
</dbReference>